<protein>
    <submittedName>
        <fullName evidence="2">Type IX secretion system membrane protein, PorP/SprF family</fullName>
    </submittedName>
</protein>
<dbReference type="AlphaFoldDB" id="A0A1I0Q415"/>
<proteinExistence type="predicted"/>
<evidence type="ECO:0000313" key="2">
    <source>
        <dbReference type="EMBL" id="SEW21535.1"/>
    </source>
</evidence>
<gene>
    <name evidence="2" type="ORF">SAMN05216290_1983</name>
</gene>
<dbReference type="EMBL" id="FOIR01000002">
    <property type="protein sequence ID" value="SEW21535.1"/>
    <property type="molecule type" value="Genomic_DNA"/>
</dbReference>
<evidence type="ECO:0000313" key="3">
    <source>
        <dbReference type="Proteomes" id="UP000199437"/>
    </source>
</evidence>
<organism evidence="2 3">
    <name type="scientific">Roseivirga pacifica</name>
    <dbReference type="NCBI Taxonomy" id="1267423"/>
    <lineage>
        <taxon>Bacteria</taxon>
        <taxon>Pseudomonadati</taxon>
        <taxon>Bacteroidota</taxon>
        <taxon>Cytophagia</taxon>
        <taxon>Cytophagales</taxon>
        <taxon>Roseivirgaceae</taxon>
        <taxon>Roseivirga</taxon>
    </lineage>
</organism>
<feature type="signal peptide" evidence="1">
    <location>
        <begin position="1"/>
        <end position="23"/>
    </location>
</feature>
<dbReference type="STRING" id="1267423.SAMN05216290_1983"/>
<dbReference type="GeneID" id="99986697"/>
<dbReference type="Pfam" id="PF11751">
    <property type="entry name" value="PorP_SprF"/>
    <property type="match status" value="1"/>
</dbReference>
<keyword evidence="3" id="KW-1185">Reference proteome</keyword>
<name>A0A1I0Q415_9BACT</name>
<dbReference type="RefSeq" id="WP_090258425.1">
    <property type="nucleotide sequence ID" value="NZ_FOIR01000002.1"/>
</dbReference>
<sequence>MRRLKSIWPLLFVLILTMPRLQAQQLAQYSQYLNNYYLINSAATDIQNNVKMHLGYRGQWSGFQNSPQTIYLSAYAPLNKPNDSQYMQSAMRLSDRVDSTALTNKFQTVGNHLIGTTITSDNLGLFNKTTFHVAYTYHLTLTRKLRLAASPKVGFVNLNLADDLRVLEDNDQPFESFVNEYDQIGMADLGFGLWLYSDDFFAGYSMEQLLKNKTSNIEAGDEYEFLPHHFFMLGFKYKIAPRWNLVPNTLIRLVNGTPASIDMSVKAEYGSRLWGALSYRKGNAFVVMVGAKVSERFSFGYSFDHSTNITQLNQINAHELTLQVNVFQNLHK</sequence>
<dbReference type="Proteomes" id="UP000199437">
    <property type="component" value="Unassembled WGS sequence"/>
</dbReference>
<dbReference type="NCBIfam" id="TIGR03519">
    <property type="entry name" value="T9SS_PorP_fam"/>
    <property type="match status" value="1"/>
</dbReference>
<evidence type="ECO:0000256" key="1">
    <source>
        <dbReference type="SAM" id="SignalP"/>
    </source>
</evidence>
<accession>A0A1I0Q415</accession>
<keyword evidence="1" id="KW-0732">Signal</keyword>
<feature type="chain" id="PRO_5011732666" evidence="1">
    <location>
        <begin position="24"/>
        <end position="332"/>
    </location>
</feature>
<dbReference type="OrthoDB" id="978914at2"/>
<reference evidence="3" key="1">
    <citation type="submission" date="2016-10" db="EMBL/GenBank/DDBJ databases">
        <authorList>
            <person name="Varghese N."/>
            <person name="Submissions S."/>
        </authorList>
    </citation>
    <scope>NUCLEOTIDE SEQUENCE [LARGE SCALE GENOMIC DNA]</scope>
    <source>
        <strain evidence="3">CGMCC 1.12402</strain>
    </source>
</reference>
<dbReference type="InterPro" id="IPR019861">
    <property type="entry name" value="PorP/SprF_Bacteroidetes"/>
</dbReference>